<dbReference type="InterPro" id="IPR001525">
    <property type="entry name" value="C5_MeTfrase"/>
</dbReference>
<evidence type="ECO:0000256" key="1">
    <source>
        <dbReference type="ARBA" id="ARBA00022603"/>
    </source>
</evidence>
<keyword evidence="1 5" id="KW-0489">Methyltransferase</keyword>
<gene>
    <name evidence="8" type="ORF">SCMU_35030</name>
</gene>
<dbReference type="EC" id="2.1.1.37" evidence="7"/>
<comment type="similarity">
    <text evidence="5 6">Belongs to the class I-like SAM-binding methyltransferase superfamily. C5-methyltransferase family.</text>
</comment>
<feature type="active site" evidence="5">
    <location>
        <position position="100"/>
    </location>
</feature>
<dbReference type="PROSITE" id="PS00094">
    <property type="entry name" value="C5_MTASE_1"/>
    <property type="match status" value="1"/>
</dbReference>
<evidence type="ECO:0000256" key="3">
    <source>
        <dbReference type="ARBA" id="ARBA00022691"/>
    </source>
</evidence>
<evidence type="ECO:0000256" key="4">
    <source>
        <dbReference type="ARBA" id="ARBA00022747"/>
    </source>
</evidence>
<keyword evidence="3 5" id="KW-0949">S-adenosyl-L-methionine</keyword>
<dbReference type="InterPro" id="IPR050390">
    <property type="entry name" value="C5-Methyltransferase"/>
</dbReference>
<dbReference type="GO" id="GO:0032259">
    <property type="term" value="P:methylation"/>
    <property type="evidence" value="ECO:0007669"/>
    <property type="project" value="UniProtKB-KW"/>
</dbReference>
<dbReference type="Gene3D" id="3.90.120.10">
    <property type="entry name" value="DNA Methylase, subunit A, domain 2"/>
    <property type="match status" value="1"/>
</dbReference>
<evidence type="ECO:0000256" key="6">
    <source>
        <dbReference type="RuleBase" id="RU000416"/>
    </source>
</evidence>
<dbReference type="SUPFAM" id="SSF53335">
    <property type="entry name" value="S-adenosyl-L-methionine-dependent methyltransferases"/>
    <property type="match status" value="1"/>
</dbReference>
<keyword evidence="2 5" id="KW-0808">Transferase</keyword>
<sequence length="488" mass="54463">MKFVDLFAGCGGLSLGMERAGGELVAAVEKSDMAARTFFHNYVGDAADPRVWDRYVSSPLSEQASSKVIVRPLLDVLEDREVMSVFAAAELDVVVGGPPCQGFSMAGRRNKDDIRNRLAWEYLDFVAFTQPKAVVIENVLGMGNSFERGEESSFSQLRKALSTRGSYGYRVQPVQVNAMHYGAPQHRPRLMLIALRSDIADSLRVTVSEEVWQSAFRDEVASIPNLAPVPTVDRADVWTVRDAIADLTNWDLIPGSDRNLQYLKGLSLFSEVVDRKLGDLAPNQQRRTHGERVTRRFSLYRWMQQAGVDRTILGRIAANPEGAVDIARPFLQDVRYPVVLRSSATDRGVVVADEERLLEIMLQLGTKKHSQKALDPERPARTVVSLPDDYVHPAESRTFTVREMARFQGFPDNFEFLGKETTGAHRRRVEVPQYTQVGNAVSPWQSFAVAKRLKEHLDRYSHAGSAVLAISGDMAQRDRVEALLTTSA</sequence>
<proteinExistence type="inferred from homology"/>
<evidence type="ECO:0000313" key="9">
    <source>
        <dbReference type="Proteomes" id="UP001319861"/>
    </source>
</evidence>
<keyword evidence="9" id="KW-1185">Reference proteome</keyword>
<dbReference type="EMBL" id="AP024525">
    <property type="protein sequence ID" value="BCT77661.1"/>
    <property type="molecule type" value="Genomic_DNA"/>
</dbReference>
<keyword evidence="4" id="KW-0680">Restriction system</keyword>
<dbReference type="GO" id="GO:0008168">
    <property type="term" value="F:methyltransferase activity"/>
    <property type="evidence" value="ECO:0007669"/>
    <property type="project" value="UniProtKB-KW"/>
</dbReference>
<dbReference type="PANTHER" id="PTHR10629">
    <property type="entry name" value="CYTOSINE-SPECIFIC METHYLTRANSFERASE"/>
    <property type="match status" value="1"/>
</dbReference>
<protein>
    <recommendedName>
        <fullName evidence="7">Cytosine-specific methyltransferase</fullName>
        <ecNumber evidence="7">2.1.1.37</ecNumber>
    </recommendedName>
</protein>
<evidence type="ECO:0000256" key="2">
    <source>
        <dbReference type="ARBA" id="ARBA00022679"/>
    </source>
</evidence>
<dbReference type="Proteomes" id="UP001319861">
    <property type="component" value="Chromosome"/>
</dbReference>
<comment type="catalytic activity">
    <reaction evidence="7">
        <text>a 2'-deoxycytidine in DNA + S-adenosyl-L-methionine = a 5-methyl-2'-deoxycytidine in DNA + S-adenosyl-L-homocysteine + H(+)</text>
        <dbReference type="Rhea" id="RHEA:13681"/>
        <dbReference type="Rhea" id="RHEA-COMP:11369"/>
        <dbReference type="Rhea" id="RHEA-COMP:11370"/>
        <dbReference type="ChEBI" id="CHEBI:15378"/>
        <dbReference type="ChEBI" id="CHEBI:57856"/>
        <dbReference type="ChEBI" id="CHEBI:59789"/>
        <dbReference type="ChEBI" id="CHEBI:85452"/>
        <dbReference type="ChEBI" id="CHEBI:85454"/>
        <dbReference type="EC" id="2.1.1.37"/>
    </reaction>
</comment>
<dbReference type="InterPro" id="IPR029063">
    <property type="entry name" value="SAM-dependent_MTases_sf"/>
</dbReference>
<evidence type="ECO:0000256" key="5">
    <source>
        <dbReference type="PROSITE-ProRule" id="PRU01016"/>
    </source>
</evidence>
<dbReference type="NCBIfam" id="TIGR00675">
    <property type="entry name" value="dcm"/>
    <property type="match status" value="1"/>
</dbReference>
<reference evidence="8 9" key="1">
    <citation type="journal article" date="2021" name="J. Biosci. Bioeng.">
        <title>Identification and characterization of a chc gene cluster responsible for the aromatization pathway of cyclohexanecarboxylate degradation in Sinomonas cyclohexanicum ATCC 51369.</title>
        <authorList>
            <person name="Yamamoto T."/>
            <person name="Hasegawa Y."/>
            <person name="Lau P.C.K."/>
            <person name="Iwaki H."/>
        </authorList>
    </citation>
    <scope>NUCLEOTIDE SEQUENCE [LARGE SCALE GENOMIC DNA]</scope>
    <source>
        <strain evidence="8 9">ATCC 51369</strain>
    </source>
</reference>
<evidence type="ECO:0000256" key="7">
    <source>
        <dbReference type="RuleBase" id="RU000417"/>
    </source>
</evidence>
<dbReference type="InterPro" id="IPR018117">
    <property type="entry name" value="C5_DNA_meth_AS"/>
</dbReference>
<dbReference type="Gene3D" id="3.40.50.150">
    <property type="entry name" value="Vaccinia Virus protein VP39"/>
    <property type="match status" value="1"/>
</dbReference>
<accession>A0ABN6FLH6</accession>
<organism evidence="8 9">
    <name type="scientific">Sinomonas cyclohexanicum</name>
    <name type="common">Corynebacterium cyclohexanicum</name>
    <dbReference type="NCBI Taxonomy" id="322009"/>
    <lineage>
        <taxon>Bacteria</taxon>
        <taxon>Bacillati</taxon>
        <taxon>Actinomycetota</taxon>
        <taxon>Actinomycetes</taxon>
        <taxon>Micrococcales</taxon>
        <taxon>Micrococcaceae</taxon>
        <taxon>Sinomonas</taxon>
    </lineage>
</organism>
<dbReference type="Pfam" id="PF00145">
    <property type="entry name" value="DNA_methylase"/>
    <property type="match status" value="2"/>
</dbReference>
<dbReference type="RefSeq" id="WP_229230346.1">
    <property type="nucleotide sequence ID" value="NZ_AP024525.1"/>
</dbReference>
<evidence type="ECO:0000313" key="8">
    <source>
        <dbReference type="EMBL" id="BCT77661.1"/>
    </source>
</evidence>
<dbReference type="PROSITE" id="PS51679">
    <property type="entry name" value="SAM_MT_C5"/>
    <property type="match status" value="1"/>
</dbReference>
<dbReference type="PANTHER" id="PTHR10629:SF52">
    <property type="entry name" value="DNA (CYTOSINE-5)-METHYLTRANSFERASE 1"/>
    <property type="match status" value="1"/>
</dbReference>
<name>A0ABN6FLH6_SINCY</name>
<dbReference type="PRINTS" id="PR00105">
    <property type="entry name" value="C5METTRFRASE"/>
</dbReference>